<evidence type="ECO:0000256" key="1">
    <source>
        <dbReference type="SAM" id="MobiDB-lite"/>
    </source>
</evidence>
<dbReference type="Proteomes" id="UP000033200">
    <property type="component" value="Chromosome"/>
</dbReference>
<feature type="region of interest" description="Disordered" evidence="1">
    <location>
        <begin position="51"/>
        <end position="103"/>
    </location>
</feature>
<name>A0A097EGP0_9SPHN</name>
<feature type="compositionally biased region" description="Low complexity" evidence="1">
    <location>
        <begin position="59"/>
        <end position="74"/>
    </location>
</feature>
<feature type="region of interest" description="Disordered" evidence="1">
    <location>
        <begin position="121"/>
        <end position="154"/>
    </location>
</feature>
<dbReference type="HOGENOM" id="CLU_094225_0_0_5"/>
<accession>A0A097EGP0</accession>
<reference evidence="3 4" key="1">
    <citation type="submission" date="2014-09" db="EMBL/GenBank/DDBJ databases">
        <title>Using Illumina technology Improving SMRT sequencing Genome Assembly by RASTools.</title>
        <authorList>
            <person name="Zhou Y."/>
            <person name="Ma T."/>
            <person name="Liu T."/>
        </authorList>
    </citation>
    <scope>NUCLEOTIDE SEQUENCE [LARGE SCALE GENOMIC DNA]</scope>
    <source>
        <strain evidence="3 4">ATCC 55669</strain>
    </source>
</reference>
<dbReference type="STRING" id="1549858.MC45_10455"/>
<dbReference type="KEGG" id="stax:MC45_10455"/>
<gene>
    <name evidence="3" type="ORF">MC45_10455</name>
</gene>
<proteinExistence type="predicted"/>
<evidence type="ECO:0000313" key="4">
    <source>
        <dbReference type="Proteomes" id="UP000033200"/>
    </source>
</evidence>
<sequence>MRSYQPSSDRRRAISLALTIAAHLLIAFLLWQLAPVFDQTKEPGRSLTVNMLPVGDNESTATKSTKAPARAAAKASRRTAPEPPAAPKTPAPDTSVPPPVDTPFPGYLVLNKNDFAASDVGKLPSRKSGGSAGKQLAAADGAGDGDAGDSSAAAGVGPGGQRLYNAEWYVEPAQSQLSPYLPPNVPKGAWAEIACRTAARYAVEDCVQLGDSQPGSGLARSIREAAWQFKVRPPRINGKPQIGAWVRIRISFTK</sequence>
<dbReference type="eggNOG" id="ENOG5031AVG">
    <property type="taxonomic scope" value="Bacteria"/>
</dbReference>
<feature type="compositionally biased region" description="Pro residues" evidence="1">
    <location>
        <begin position="81"/>
        <end position="102"/>
    </location>
</feature>
<evidence type="ECO:0000313" key="3">
    <source>
        <dbReference type="EMBL" id="AIT06726.1"/>
    </source>
</evidence>
<dbReference type="EMBL" id="CP009571">
    <property type="protein sequence ID" value="AIT06726.1"/>
    <property type="molecule type" value="Genomic_DNA"/>
</dbReference>
<keyword evidence="2" id="KW-1133">Transmembrane helix</keyword>
<organism evidence="3 4">
    <name type="scientific">Sphingomonas taxi</name>
    <dbReference type="NCBI Taxonomy" id="1549858"/>
    <lineage>
        <taxon>Bacteria</taxon>
        <taxon>Pseudomonadati</taxon>
        <taxon>Pseudomonadota</taxon>
        <taxon>Alphaproteobacteria</taxon>
        <taxon>Sphingomonadales</taxon>
        <taxon>Sphingomonadaceae</taxon>
        <taxon>Sphingomonas</taxon>
    </lineage>
</organism>
<feature type="transmembrane region" description="Helical" evidence="2">
    <location>
        <begin position="12"/>
        <end position="31"/>
    </location>
</feature>
<keyword evidence="4" id="KW-1185">Reference proteome</keyword>
<protein>
    <submittedName>
        <fullName evidence="3">Uncharacterized protein</fullName>
    </submittedName>
</protein>
<evidence type="ECO:0000256" key="2">
    <source>
        <dbReference type="SAM" id="Phobius"/>
    </source>
</evidence>
<dbReference type="RefSeq" id="WP_038662744.1">
    <property type="nucleotide sequence ID" value="NZ_CP009571.1"/>
</dbReference>
<keyword evidence="2" id="KW-0812">Transmembrane</keyword>
<keyword evidence="2" id="KW-0472">Membrane</keyword>
<dbReference type="AlphaFoldDB" id="A0A097EGP0"/>